<dbReference type="EMBL" id="MT142440">
    <property type="protein sequence ID" value="QJA80910.1"/>
    <property type="molecule type" value="Genomic_DNA"/>
</dbReference>
<name>A0A6M3KGH5_9ZZZZ</name>
<proteinExistence type="predicted"/>
<protein>
    <submittedName>
        <fullName evidence="2">Uncharacterized protein</fullName>
    </submittedName>
</protein>
<organism evidence="2">
    <name type="scientific">viral metagenome</name>
    <dbReference type="NCBI Taxonomy" id="1070528"/>
    <lineage>
        <taxon>unclassified sequences</taxon>
        <taxon>metagenomes</taxon>
        <taxon>organismal metagenomes</taxon>
    </lineage>
</organism>
<gene>
    <name evidence="2" type="ORF">MM415A00623_0030</name>
    <name evidence="1" type="ORF">MM415B01227_0011</name>
</gene>
<sequence>MVTKVKAQISMYDNIVEDAELEELLESRQVLKQTVSDYSKADKKAKEKIATIQTAMPYRVGRFLITKQAIAAKQVAFETGEGTRISIKAVDEE</sequence>
<evidence type="ECO:0000313" key="1">
    <source>
        <dbReference type="EMBL" id="QJA59794.1"/>
    </source>
</evidence>
<reference evidence="2" key="1">
    <citation type="submission" date="2020-03" db="EMBL/GenBank/DDBJ databases">
        <title>The deep terrestrial virosphere.</title>
        <authorList>
            <person name="Holmfeldt K."/>
            <person name="Nilsson E."/>
            <person name="Simone D."/>
            <person name="Lopez-Fernandez M."/>
            <person name="Wu X."/>
            <person name="de Brujin I."/>
            <person name="Lundin D."/>
            <person name="Andersson A."/>
            <person name="Bertilsson S."/>
            <person name="Dopson M."/>
        </authorList>
    </citation>
    <scope>NUCLEOTIDE SEQUENCE</scope>
    <source>
        <strain evidence="2">MM415A00623</strain>
        <strain evidence="1">MM415B01227</strain>
    </source>
</reference>
<dbReference type="EMBL" id="MT141385">
    <property type="protein sequence ID" value="QJA59794.1"/>
    <property type="molecule type" value="Genomic_DNA"/>
</dbReference>
<dbReference type="AlphaFoldDB" id="A0A6M3KGH5"/>
<evidence type="ECO:0000313" key="2">
    <source>
        <dbReference type="EMBL" id="QJA80910.1"/>
    </source>
</evidence>
<accession>A0A6M3KGH5</accession>